<organism evidence="1 2">
    <name type="scientific">Populus alba</name>
    <name type="common">White poplar</name>
    <dbReference type="NCBI Taxonomy" id="43335"/>
    <lineage>
        <taxon>Eukaryota</taxon>
        <taxon>Viridiplantae</taxon>
        <taxon>Streptophyta</taxon>
        <taxon>Embryophyta</taxon>
        <taxon>Tracheophyta</taxon>
        <taxon>Spermatophyta</taxon>
        <taxon>Magnoliopsida</taxon>
        <taxon>eudicotyledons</taxon>
        <taxon>Gunneridae</taxon>
        <taxon>Pentapetalae</taxon>
        <taxon>rosids</taxon>
        <taxon>fabids</taxon>
        <taxon>Malpighiales</taxon>
        <taxon>Salicaceae</taxon>
        <taxon>Saliceae</taxon>
        <taxon>Populus</taxon>
    </lineage>
</organism>
<reference evidence="1 2" key="1">
    <citation type="journal article" date="2024" name="Plant Biotechnol. J.">
        <title>Genome and CRISPR/Cas9 system of a widespread forest tree (Populus alba) in the world.</title>
        <authorList>
            <person name="Liu Y.J."/>
            <person name="Jiang P.F."/>
            <person name="Han X.M."/>
            <person name="Li X.Y."/>
            <person name="Wang H.M."/>
            <person name="Wang Y.J."/>
            <person name="Wang X.X."/>
            <person name="Zeng Q.Y."/>
        </authorList>
    </citation>
    <scope>NUCLEOTIDE SEQUENCE [LARGE SCALE GENOMIC DNA]</scope>
    <source>
        <strain evidence="2">cv. PAL-ZL1</strain>
    </source>
</reference>
<keyword evidence="2" id="KW-1185">Reference proteome</keyword>
<evidence type="ECO:0000313" key="1">
    <source>
        <dbReference type="EMBL" id="KAL3581750.1"/>
    </source>
</evidence>
<dbReference type="EMBL" id="RCHU02000008">
    <property type="protein sequence ID" value="KAL3581750.1"/>
    <property type="molecule type" value="Genomic_DNA"/>
</dbReference>
<sequence length="153" mass="17768">MSSPMNRSKSLLQQVSEHIKLAFSYVSHYHINRGERPEHIRWEESVDVLVAAVKDIAKKDSEDLEERRGCEVGGGGETAQEVTEWIIHEESLRPNPHATTHHARLERCDWPYSMLWHLLDSANTMTPSLLRFMRYAEQIRGKAYEHDLTKPFS</sequence>
<name>A0ACC4BT30_POPAL</name>
<dbReference type="Proteomes" id="UP000309997">
    <property type="component" value="Unassembled WGS sequence"/>
</dbReference>
<protein>
    <submittedName>
        <fullName evidence="1">Uncharacterized protein</fullName>
    </submittedName>
</protein>
<accession>A0ACC4BT30</accession>
<comment type="caution">
    <text evidence="1">The sequence shown here is derived from an EMBL/GenBank/DDBJ whole genome shotgun (WGS) entry which is preliminary data.</text>
</comment>
<proteinExistence type="predicted"/>
<gene>
    <name evidence="1" type="ORF">D5086_016082</name>
</gene>
<evidence type="ECO:0000313" key="2">
    <source>
        <dbReference type="Proteomes" id="UP000309997"/>
    </source>
</evidence>